<feature type="domain" description="Glycosyl transferase family 1" evidence="1">
    <location>
        <begin position="146"/>
        <end position="292"/>
    </location>
</feature>
<dbReference type="Gene3D" id="3.40.50.2000">
    <property type="entry name" value="Glycogen Phosphorylase B"/>
    <property type="match status" value="1"/>
</dbReference>
<reference evidence="2 3" key="1">
    <citation type="journal article" date="2014" name="Syst. Appl. Microbiol.">
        <title>Complete genomes of freshwater sulfur oxidizers Sulfuricella denitrificans skB26 and Sulfuritalea hydrogenivorans sk43H: genetic insights into the sulfur oxidation pathway of betaproteobacteria.</title>
        <authorList>
            <person name="Watanabe T."/>
            <person name="Kojima H."/>
            <person name="Fukui M."/>
        </authorList>
    </citation>
    <scope>NUCLEOTIDE SEQUENCE [LARGE SCALE GENOMIC DNA]</scope>
    <source>
        <strain evidence="2">DSM22779</strain>
    </source>
</reference>
<dbReference type="HOGENOM" id="CLU_865465_0_0_4"/>
<dbReference type="GO" id="GO:0016757">
    <property type="term" value="F:glycosyltransferase activity"/>
    <property type="evidence" value="ECO:0007669"/>
    <property type="project" value="InterPro"/>
</dbReference>
<dbReference type="KEGG" id="shd:SUTH_02210"/>
<dbReference type="Proteomes" id="UP000031637">
    <property type="component" value="Chromosome"/>
</dbReference>
<dbReference type="EMBL" id="AP012547">
    <property type="protein sequence ID" value="BAO30000.1"/>
    <property type="molecule type" value="Genomic_DNA"/>
</dbReference>
<dbReference type="NCBIfam" id="TIGR04348">
    <property type="entry name" value="selenoneine biosynthesis selenosugar synthase SenB"/>
    <property type="match status" value="1"/>
</dbReference>
<evidence type="ECO:0000313" key="2">
    <source>
        <dbReference type="EMBL" id="BAO30000.1"/>
    </source>
</evidence>
<keyword evidence="2" id="KW-0808">Transferase</keyword>
<dbReference type="SUPFAM" id="SSF53756">
    <property type="entry name" value="UDP-Glycosyltransferase/glycogen phosphorylase"/>
    <property type="match status" value="1"/>
</dbReference>
<organism evidence="2 3">
    <name type="scientific">Sulfuritalea hydrogenivorans sk43H</name>
    <dbReference type="NCBI Taxonomy" id="1223802"/>
    <lineage>
        <taxon>Bacteria</taxon>
        <taxon>Pseudomonadati</taxon>
        <taxon>Pseudomonadota</taxon>
        <taxon>Betaproteobacteria</taxon>
        <taxon>Nitrosomonadales</taxon>
        <taxon>Sterolibacteriaceae</taxon>
        <taxon>Sulfuritalea</taxon>
    </lineage>
</organism>
<sequence length="343" mass="37465">MRPSPSVAIISPALASANNGNWHTAKRWARCLAPHARVSIDMKWRGASADFLIALHARRSAASIAAFAERYPERPLIVVLTGTDLYRDIAVDRDARRSLALASRLVVLQDEGLQALPPEHAAKAMTIYQSARLLRPGRRSRRHFDLALVGHLRPEKDPLTVLRALRSLPAELPVRLFHIGGDLDPQLAAEVRRLGAGDARYHPQGSLPQAATRQLIKRCHLLLLPSLMEGGANVLIEAVTSGVPVLGSDIPGNRGMLGADYPGWFPVGDAARLAELIQKAARDPRYYANLSRRCADRVSLFTPAHECAAVCSLLENEVSVEADVGLIDVKRSGRNSITRQSKK</sequence>
<dbReference type="InterPro" id="IPR001296">
    <property type="entry name" value="Glyco_trans_1"/>
</dbReference>
<accession>W0SGW9</accession>
<dbReference type="InterPro" id="IPR027627">
    <property type="entry name" value="Glycosyltransferase_put"/>
</dbReference>
<dbReference type="CDD" id="cd03801">
    <property type="entry name" value="GT4_PimA-like"/>
    <property type="match status" value="1"/>
</dbReference>
<dbReference type="STRING" id="1223802.SUTH_02210"/>
<protein>
    <submittedName>
        <fullName evidence="2">Glycosyltransferase</fullName>
    </submittedName>
</protein>
<evidence type="ECO:0000259" key="1">
    <source>
        <dbReference type="Pfam" id="PF00534"/>
    </source>
</evidence>
<dbReference type="PANTHER" id="PTHR46401">
    <property type="entry name" value="GLYCOSYLTRANSFERASE WBBK-RELATED"/>
    <property type="match status" value="1"/>
</dbReference>
<dbReference type="Pfam" id="PF00534">
    <property type="entry name" value="Glycos_transf_1"/>
    <property type="match status" value="1"/>
</dbReference>
<dbReference type="AlphaFoldDB" id="W0SGW9"/>
<dbReference type="RefSeq" id="WP_052473550.1">
    <property type="nucleotide sequence ID" value="NZ_AP012547.1"/>
</dbReference>
<name>W0SGW9_9PROT</name>
<keyword evidence="3" id="KW-1185">Reference proteome</keyword>
<dbReference type="OrthoDB" id="8563324at2"/>
<evidence type="ECO:0000313" key="3">
    <source>
        <dbReference type="Proteomes" id="UP000031637"/>
    </source>
</evidence>
<proteinExistence type="predicted"/>
<gene>
    <name evidence="2" type="ORF">SUTH_02210</name>
</gene>
<dbReference type="PANTHER" id="PTHR46401:SF8">
    <property type="entry name" value="BLL6006 PROTEIN"/>
    <property type="match status" value="1"/>
</dbReference>